<dbReference type="GO" id="GO:0140647">
    <property type="term" value="P:P450-containing electron transport chain"/>
    <property type="evidence" value="ECO:0007669"/>
    <property type="project" value="InterPro"/>
</dbReference>
<dbReference type="GO" id="GO:0051537">
    <property type="term" value="F:2 iron, 2 sulfur cluster binding"/>
    <property type="evidence" value="ECO:0007669"/>
    <property type="project" value="UniProtKB-KW"/>
</dbReference>
<keyword evidence="3" id="KW-0479">Metal-binding</keyword>
<proteinExistence type="inferred from homology"/>
<dbReference type="InterPro" id="IPR001055">
    <property type="entry name" value="Adrenodoxin-like"/>
</dbReference>
<reference evidence="8 9" key="1">
    <citation type="journal article" date="2023" name="Commun. Biol.">
        <title>Reorganization of the ancestral sex-determining regions during the evolution of trioecy in Pleodorina starrii.</title>
        <authorList>
            <person name="Takahashi K."/>
            <person name="Suzuki S."/>
            <person name="Kawai-Toyooka H."/>
            <person name="Yamamoto K."/>
            <person name="Hamaji T."/>
            <person name="Ootsuki R."/>
            <person name="Yamaguchi H."/>
            <person name="Kawachi M."/>
            <person name="Higashiyama T."/>
            <person name="Nozaki H."/>
        </authorList>
    </citation>
    <scope>NUCLEOTIDE SEQUENCE [LARGE SCALE GENOMIC DNA]</scope>
    <source>
        <strain evidence="8 9">NIES-4479</strain>
    </source>
</reference>
<dbReference type="PANTHER" id="PTHR23426">
    <property type="entry name" value="FERREDOXIN/ADRENODOXIN"/>
    <property type="match status" value="1"/>
</dbReference>
<dbReference type="InterPro" id="IPR001041">
    <property type="entry name" value="2Fe-2S_ferredoxin-type"/>
</dbReference>
<accession>A0A9W6BQH7</accession>
<dbReference type="Proteomes" id="UP001165080">
    <property type="component" value="Unassembled WGS sequence"/>
</dbReference>
<keyword evidence="4" id="KW-0408">Iron</keyword>
<dbReference type="InterPro" id="IPR012675">
    <property type="entry name" value="Beta-grasp_dom_sf"/>
</dbReference>
<dbReference type="AlphaFoldDB" id="A0A9W6BQH7"/>
<comment type="caution">
    <text evidence="8">The sequence shown here is derived from an EMBL/GenBank/DDBJ whole genome shotgun (WGS) entry which is preliminary data.</text>
</comment>
<gene>
    <name evidence="8" type="primary">PLESTB001643</name>
    <name evidence="8" type="ORF">PLESTB_001083200</name>
</gene>
<evidence type="ECO:0000313" key="8">
    <source>
        <dbReference type="EMBL" id="GLC56238.1"/>
    </source>
</evidence>
<dbReference type="GO" id="GO:0009055">
    <property type="term" value="F:electron transfer activity"/>
    <property type="evidence" value="ECO:0007669"/>
    <property type="project" value="TreeGrafter"/>
</dbReference>
<dbReference type="PROSITE" id="PS51085">
    <property type="entry name" value="2FE2S_FER_2"/>
    <property type="match status" value="1"/>
</dbReference>
<dbReference type="PANTHER" id="PTHR23426:SF65">
    <property type="entry name" value="FERREDOXIN-2, MITOCHONDRIAL"/>
    <property type="match status" value="1"/>
</dbReference>
<name>A0A9W6BQH7_9CHLO</name>
<evidence type="ECO:0000259" key="7">
    <source>
        <dbReference type="PROSITE" id="PS51085"/>
    </source>
</evidence>
<dbReference type="SUPFAM" id="SSF54292">
    <property type="entry name" value="2Fe-2S ferredoxin-like"/>
    <property type="match status" value="1"/>
</dbReference>
<keyword evidence="2" id="KW-0001">2Fe-2S</keyword>
<sequence>MKCTQLCARRSPAAACHPRGRTLPAPRAASTPTIQLTVQTKEGPSVNIAVESGDILRTVLLAEKVDLYTTWGKVWQCGGGGSCGTCIVEVREGMELLSERSAAEKKKLAGKPATWRLACQTLVGDGDNSGAVVVATKPQ</sequence>
<comment type="similarity">
    <text evidence="1">Belongs to the adrenodoxin/putidaredoxin family.</text>
</comment>
<keyword evidence="9" id="KW-1185">Reference proteome</keyword>
<dbReference type="Gene3D" id="3.10.20.30">
    <property type="match status" value="1"/>
</dbReference>
<evidence type="ECO:0000256" key="2">
    <source>
        <dbReference type="ARBA" id="ARBA00022714"/>
    </source>
</evidence>
<keyword evidence="5" id="KW-0411">Iron-sulfur</keyword>
<protein>
    <recommendedName>
        <fullName evidence="7">2Fe-2S ferredoxin-type domain-containing protein</fullName>
    </recommendedName>
</protein>
<evidence type="ECO:0000256" key="6">
    <source>
        <dbReference type="ARBA" id="ARBA00034078"/>
    </source>
</evidence>
<organism evidence="8 9">
    <name type="scientific">Pleodorina starrii</name>
    <dbReference type="NCBI Taxonomy" id="330485"/>
    <lineage>
        <taxon>Eukaryota</taxon>
        <taxon>Viridiplantae</taxon>
        <taxon>Chlorophyta</taxon>
        <taxon>core chlorophytes</taxon>
        <taxon>Chlorophyceae</taxon>
        <taxon>CS clade</taxon>
        <taxon>Chlamydomonadales</taxon>
        <taxon>Volvocaceae</taxon>
        <taxon>Pleodorina</taxon>
    </lineage>
</organism>
<evidence type="ECO:0000256" key="3">
    <source>
        <dbReference type="ARBA" id="ARBA00022723"/>
    </source>
</evidence>
<feature type="domain" description="2Fe-2S ferredoxin-type" evidence="7">
    <location>
        <begin position="34"/>
        <end position="139"/>
    </location>
</feature>
<dbReference type="GO" id="GO:0046872">
    <property type="term" value="F:metal ion binding"/>
    <property type="evidence" value="ECO:0007669"/>
    <property type="project" value="UniProtKB-KW"/>
</dbReference>
<dbReference type="InterPro" id="IPR036010">
    <property type="entry name" value="2Fe-2S_ferredoxin-like_sf"/>
</dbReference>
<dbReference type="Pfam" id="PF00111">
    <property type="entry name" value="Fer2"/>
    <property type="match status" value="1"/>
</dbReference>
<evidence type="ECO:0000313" key="9">
    <source>
        <dbReference type="Proteomes" id="UP001165080"/>
    </source>
</evidence>
<evidence type="ECO:0000256" key="4">
    <source>
        <dbReference type="ARBA" id="ARBA00023004"/>
    </source>
</evidence>
<dbReference type="EMBL" id="BRXU01000015">
    <property type="protein sequence ID" value="GLC56238.1"/>
    <property type="molecule type" value="Genomic_DNA"/>
</dbReference>
<evidence type="ECO:0000256" key="5">
    <source>
        <dbReference type="ARBA" id="ARBA00023014"/>
    </source>
</evidence>
<comment type="cofactor">
    <cofactor evidence="6">
        <name>[2Fe-2S] cluster</name>
        <dbReference type="ChEBI" id="CHEBI:190135"/>
    </cofactor>
</comment>
<evidence type="ECO:0000256" key="1">
    <source>
        <dbReference type="ARBA" id="ARBA00010914"/>
    </source>
</evidence>
<dbReference type="GO" id="GO:0005739">
    <property type="term" value="C:mitochondrion"/>
    <property type="evidence" value="ECO:0007669"/>
    <property type="project" value="TreeGrafter"/>
</dbReference>